<dbReference type="EMBL" id="LR031879">
    <property type="protein sequence ID" value="VDD54068.1"/>
    <property type="molecule type" value="Genomic_DNA"/>
</dbReference>
<reference evidence="1" key="1">
    <citation type="submission" date="2018-11" db="EMBL/GenBank/DDBJ databases">
        <authorList>
            <consortium name="Genoscope - CEA"/>
            <person name="William W."/>
        </authorList>
    </citation>
    <scope>NUCLEOTIDE SEQUENCE</scope>
</reference>
<gene>
    <name evidence="1" type="ORF">BOLC8T47297H</name>
</gene>
<accession>A0A3P6FM67</accession>
<proteinExistence type="predicted"/>
<protein>
    <submittedName>
        <fullName evidence="1">Uncharacterized protein</fullName>
    </submittedName>
</protein>
<evidence type="ECO:0000313" key="1">
    <source>
        <dbReference type="EMBL" id="VDD54068.1"/>
    </source>
</evidence>
<name>A0A3P6FM67_BRAOL</name>
<sequence>MANCSWAEKYPMGRCFYLRFEGSDHRPLITYFNSSMTRKHGSFRFNRSLTEEPEVTELVDEAWNHSPLASVIEKLNECRRRIIQWTKKCHKKS</sequence>
<dbReference type="AlphaFoldDB" id="A0A3P6FM67"/>
<organism evidence="1">
    <name type="scientific">Brassica oleracea</name>
    <name type="common">Wild cabbage</name>
    <dbReference type="NCBI Taxonomy" id="3712"/>
    <lineage>
        <taxon>Eukaryota</taxon>
        <taxon>Viridiplantae</taxon>
        <taxon>Streptophyta</taxon>
        <taxon>Embryophyta</taxon>
        <taxon>Tracheophyta</taxon>
        <taxon>Spermatophyta</taxon>
        <taxon>Magnoliopsida</taxon>
        <taxon>eudicotyledons</taxon>
        <taxon>Gunneridae</taxon>
        <taxon>Pentapetalae</taxon>
        <taxon>rosids</taxon>
        <taxon>malvids</taxon>
        <taxon>Brassicales</taxon>
        <taxon>Brassicaceae</taxon>
        <taxon>Brassiceae</taxon>
        <taxon>Brassica</taxon>
    </lineage>
</organism>